<name>A0A7W9JJD8_9MICC</name>
<dbReference type="RefSeq" id="WP_338104275.1">
    <property type="nucleotide sequence ID" value="NZ_BAABAG010000007.1"/>
</dbReference>
<dbReference type="InterPro" id="IPR002110">
    <property type="entry name" value="Ankyrin_rpt"/>
</dbReference>
<dbReference type="EMBL" id="JACHMW010000001">
    <property type="protein sequence ID" value="MBB5848694.1"/>
    <property type="molecule type" value="Genomic_DNA"/>
</dbReference>
<feature type="compositionally biased region" description="Low complexity" evidence="4">
    <location>
        <begin position="13"/>
        <end position="43"/>
    </location>
</feature>
<keyword evidence="2 3" id="KW-0040">ANK repeat</keyword>
<evidence type="ECO:0000313" key="6">
    <source>
        <dbReference type="Proteomes" id="UP000567246"/>
    </source>
</evidence>
<protein>
    <submittedName>
        <fullName evidence="5">Ankyrin repeat protein</fullName>
    </submittedName>
</protein>
<proteinExistence type="predicted"/>
<feature type="compositionally biased region" description="Basic and acidic residues" evidence="4">
    <location>
        <begin position="1"/>
        <end position="10"/>
    </location>
</feature>
<dbReference type="SUPFAM" id="SSF48403">
    <property type="entry name" value="Ankyrin repeat"/>
    <property type="match status" value="1"/>
</dbReference>
<accession>A0A7W9JJD8</accession>
<dbReference type="Pfam" id="PF12796">
    <property type="entry name" value="Ank_2"/>
    <property type="match status" value="1"/>
</dbReference>
<sequence length="171" mass="17802">MTEQPQDPRQDQTAAEPAPEPAEALAAETTDAVAPEAAPGEAGQPSPEMLELAGRMFDAARSGDAATLEAYIVAGLNPDLQNGKGDTFLTLAAYHDQPAVVEMLIRVGADVEKANDRGQRPLTCATFKGDVASMRLLLAAGADPDAGTPSARQTAQMFGGEEITAVLDEPR</sequence>
<feature type="repeat" description="ANK" evidence="3">
    <location>
        <begin position="84"/>
        <end position="116"/>
    </location>
</feature>
<evidence type="ECO:0000256" key="2">
    <source>
        <dbReference type="ARBA" id="ARBA00023043"/>
    </source>
</evidence>
<reference evidence="5 6" key="1">
    <citation type="submission" date="2020-08" db="EMBL/GenBank/DDBJ databases">
        <title>Sequencing the genomes of 1000 actinobacteria strains.</title>
        <authorList>
            <person name="Klenk H.-P."/>
        </authorList>
    </citation>
    <scope>NUCLEOTIDE SEQUENCE [LARGE SCALE GENOMIC DNA]</scope>
    <source>
        <strain evidence="5 6">DSM 17945</strain>
    </source>
</reference>
<keyword evidence="6" id="KW-1185">Reference proteome</keyword>
<organism evidence="5 6">
    <name type="scientific">Micrococcus endophyticus</name>
    <dbReference type="NCBI Taxonomy" id="455343"/>
    <lineage>
        <taxon>Bacteria</taxon>
        <taxon>Bacillati</taxon>
        <taxon>Actinomycetota</taxon>
        <taxon>Actinomycetes</taxon>
        <taxon>Micrococcales</taxon>
        <taxon>Micrococcaceae</taxon>
        <taxon>Micrococcus</taxon>
    </lineage>
</organism>
<gene>
    <name evidence="5" type="ORF">HDA33_001258</name>
</gene>
<dbReference type="AlphaFoldDB" id="A0A7W9JJD8"/>
<feature type="repeat" description="ANK" evidence="3">
    <location>
        <begin position="117"/>
        <end position="149"/>
    </location>
</feature>
<dbReference type="PROSITE" id="PS50297">
    <property type="entry name" value="ANK_REP_REGION"/>
    <property type="match status" value="2"/>
</dbReference>
<dbReference type="SMART" id="SM00248">
    <property type="entry name" value="ANK"/>
    <property type="match status" value="2"/>
</dbReference>
<dbReference type="Gene3D" id="1.25.40.20">
    <property type="entry name" value="Ankyrin repeat-containing domain"/>
    <property type="match status" value="1"/>
</dbReference>
<evidence type="ECO:0000313" key="5">
    <source>
        <dbReference type="EMBL" id="MBB5848694.1"/>
    </source>
</evidence>
<feature type="region of interest" description="Disordered" evidence="4">
    <location>
        <begin position="1"/>
        <end position="47"/>
    </location>
</feature>
<dbReference type="Proteomes" id="UP000567246">
    <property type="component" value="Unassembled WGS sequence"/>
</dbReference>
<evidence type="ECO:0000256" key="4">
    <source>
        <dbReference type="SAM" id="MobiDB-lite"/>
    </source>
</evidence>
<evidence type="ECO:0000256" key="1">
    <source>
        <dbReference type="ARBA" id="ARBA00022737"/>
    </source>
</evidence>
<dbReference type="PROSITE" id="PS50088">
    <property type="entry name" value="ANK_REPEAT"/>
    <property type="match status" value="2"/>
</dbReference>
<dbReference type="PANTHER" id="PTHR24201">
    <property type="entry name" value="ANK_REP_REGION DOMAIN-CONTAINING PROTEIN"/>
    <property type="match status" value="1"/>
</dbReference>
<evidence type="ECO:0000256" key="3">
    <source>
        <dbReference type="PROSITE-ProRule" id="PRU00023"/>
    </source>
</evidence>
<dbReference type="InterPro" id="IPR050776">
    <property type="entry name" value="Ank_Repeat/CDKN_Inhibitor"/>
</dbReference>
<keyword evidence="1" id="KW-0677">Repeat</keyword>
<dbReference type="InterPro" id="IPR036770">
    <property type="entry name" value="Ankyrin_rpt-contain_sf"/>
</dbReference>
<comment type="caution">
    <text evidence="5">The sequence shown here is derived from an EMBL/GenBank/DDBJ whole genome shotgun (WGS) entry which is preliminary data.</text>
</comment>